<accession>A0A4Y2PXJ1</accession>
<dbReference type="Proteomes" id="UP000499080">
    <property type="component" value="Unassembled WGS sequence"/>
</dbReference>
<comment type="caution">
    <text evidence="2">The sequence shown here is derived from an EMBL/GenBank/DDBJ whole genome shotgun (WGS) entry which is preliminary data.</text>
</comment>
<protein>
    <submittedName>
        <fullName evidence="2">Uncharacterized protein</fullName>
    </submittedName>
</protein>
<name>A0A4Y2PXJ1_ARAVE</name>
<gene>
    <name evidence="2" type="ORF">AVEN_262808_1</name>
</gene>
<feature type="region of interest" description="Disordered" evidence="1">
    <location>
        <begin position="1"/>
        <end position="29"/>
    </location>
</feature>
<dbReference type="AlphaFoldDB" id="A0A4Y2PXJ1"/>
<keyword evidence="3" id="KW-1185">Reference proteome</keyword>
<sequence>MSNAPESSLQPAPQSAPSSSSAELPAAHS</sequence>
<evidence type="ECO:0000313" key="2">
    <source>
        <dbReference type="EMBL" id="GBN55812.1"/>
    </source>
</evidence>
<proteinExistence type="predicted"/>
<organism evidence="2 3">
    <name type="scientific">Araneus ventricosus</name>
    <name type="common">Orbweaver spider</name>
    <name type="synonym">Epeira ventricosa</name>
    <dbReference type="NCBI Taxonomy" id="182803"/>
    <lineage>
        <taxon>Eukaryota</taxon>
        <taxon>Metazoa</taxon>
        <taxon>Ecdysozoa</taxon>
        <taxon>Arthropoda</taxon>
        <taxon>Chelicerata</taxon>
        <taxon>Arachnida</taxon>
        <taxon>Araneae</taxon>
        <taxon>Araneomorphae</taxon>
        <taxon>Entelegynae</taxon>
        <taxon>Araneoidea</taxon>
        <taxon>Araneidae</taxon>
        <taxon>Araneus</taxon>
    </lineage>
</organism>
<feature type="non-terminal residue" evidence="2">
    <location>
        <position position="29"/>
    </location>
</feature>
<evidence type="ECO:0000313" key="3">
    <source>
        <dbReference type="Proteomes" id="UP000499080"/>
    </source>
</evidence>
<evidence type="ECO:0000256" key="1">
    <source>
        <dbReference type="SAM" id="MobiDB-lite"/>
    </source>
</evidence>
<dbReference type="EMBL" id="BGPR01295917">
    <property type="protein sequence ID" value="GBN55812.1"/>
    <property type="molecule type" value="Genomic_DNA"/>
</dbReference>
<reference evidence="2 3" key="1">
    <citation type="journal article" date="2019" name="Sci. Rep.">
        <title>Orb-weaving spider Araneus ventricosus genome elucidates the spidroin gene catalogue.</title>
        <authorList>
            <person name="Kono N."/>
            <person name="Nakamura H."/>
            <person name="Ohtoshi R."/>
            <person name="Moran D.A.P."/>
            <person name="Shinohara A."/>
            <person name="Yoshida Y."/>
            <person name="Fujiwara M."/>
            <person name="Mori M."/>
            <person name="Tomita M."/>
            <person name="Arakawa K."/>
        </authorList>
    </citation>
    <scope>NUCLEOTIDE SEQUENCE [LARGE SCALE GENOMIC DNA]</scope>
</reference>